<proteinExistence type="predicted"/>
<evidence type="ECO:0000313" key="2">
    <source>
        <dbReference type="EMBL" id="WQD79687.1"/>
    </source>
</evidence>
<sequence>MVAGVLLWIALAAFVPYVLTPGVEHAVRHDGQPAASSPQAAPAHSPADAAPAALPSALPAASSATSSTATRLPAPGRNAG</sequence>
<keyword evidence="3" id="KW-1185">Reference proteome</keyword>
<organism evidence="2 3">
    <name type="scientific">Paraburkholderia kururiensis</name>
    <dbReference type="NCBI Taxonomy" id="984307"/>
    <lineage>
        <taxon>Bacteria</taxon>
        <taxon>Pseudomonadati</taxon>
        <taxon>Pseudomonadota</taxon>
        <taxon>Betaproteobacteria</taxon>
        <taxon>Burkholderiales</taxon>
        <taxon>Burkholderiaceae</taxon>
        <taxon>Paraburkholderia</taxon>
    </lineage>
</organism>
<name>A0ABZ0WQM6_9BURK</name>
<protein>
    <submittedName>
        <fullName evidence="2">Uncharacterized protein</fullName>
    </submittedName>
</protein>
<dbReference type="RefSeq" id="WP_114810711.1">
    <property type="nucleotide sequence ID" value="NZ_CP139965.1"/>
</dbReference>
<feature type="compositionally biased region" description="Low complexity" evidence="1">
    <location>
        <begin position="33"/>
        <end position="80"/>
    </location>
</feature>
<accession>A0ABZ0WQM6</accession>
<dbReference type="Proteomes" id="UP001325479">
    <property type="component" value="Chromosome"/>
</dbReference>
<evidence type="ECO:0000313" key="3">
    <source>
        <dbReference type="Proteomes" id="UP001325479"/>
    </source>
</evidence>
<dbReference type="EMBL" id="CP139965">
    <property type="protein sequence ID" value="WQD79687.1"/>
    <property type="molecule type" value="Genomic_DNA"/>
</dbReference>
<feature type="region of interest" description="Disordered" evidence="1">
    <location>
        <begin position="28"/>
        <end position="80"/>
    </location>
</feature>
<reference evidence="2 3" key="1">
    <citation type="submission" date="2023-12" db="EMBL/GenBank/DDBJ databases">
        <title>Genome sequencing and assembly of bacterial species from a model synthetic community.</title>
        <authorList>
            <person name="Hogle S.L."/>
        </authorList>
    </citation>
    <scope>NUCLEOTIDE SEQUENCE [LARGE SCALE GENOMIC DNA]</scope>
    <source>
        <strain evidence="2 3">HAMBI 2494</strain>
    </source>
</reference>
<gene>
    <name evidence="2" type="ORF">U0042_08405</name>
</gene>
<evidence type="ECO:0000256" key="1">
    <source>
        <dbReference type="SAM" id="MobiDB-lite"/>
    </source>
</evidence>